<gene>
    <name evidence="7" type="primary">DDX49</name>
</gene>
<dbReference type="InterPro" id="IPR001650">
    <property type="entry name" value="Helicase_C-like"/>
</dbReference>
<evidence type="ECO:0000256" key="3">
    <source>
        <dbReference type="ARBA" id="ARBA00022806"/>
    </source>
</evidence>
<dbReference type="SMART" id="SM00490">
    <property type="entry name" value="HELICc"/>
    <property type="match status" value="1"/>
</dbReference>
<dbReference type="PANTHER" id="PTHR47959">
    <property type="entry name" value="ATP-DEPENDENT RNA HELICASE RHLE-RELATED"/>
    <property type="match status" value="1"/>
</dbReference>
<dbReference type="Pfam" id="PF00271">
    <property type="entry name" value="Helicase_C"/>
    <property type="match status" value="1"/>
</dbReference>
<dbReference type="CDD" id="cd18787">
    <property type="entry name" value="SF2_C_DEAD"/>
    <property type="match status" value="1"/>
</dbReference>
<feature type="region of interest" description="Disordered" evidence="5">
    <location>
        <begin position="278"/>
        <end position="311"/>
    </location>
</feature>
<name>C1C2I7_CALCM</name>
<protein>
    <submittedName>
        <fullName evidence="7">Probable ATP-dependent RNA helicase DDX49</fullName>
    </submittedName>
</protein>
<keyword evidence="2" id="KW-0378">Hydrolase</keyword>
<dbReference type="Gene3D" id="3.40.50.300">
    <property type="entry name" value="P-loop containing nucleotide triphosphate hydrolases"/>
    <property type="match status" value="1"/>
</dbReference>
<feature type="domain" description="Helicase C-terminal" evidence="6">
    <location>
        <begin position="84"/>
        <end position="232"/>
    </location>
</feature>
<sequence>MRQIAYWRITLTSSSPRYLPPFHRKRQTLLFTATHTETLNELLDANSEKEHFFYREGEDDASSLTVSTLEQHYVLTPADFRDAYLIGIIMKIQKTAPNASFMVFTKTCKIAQILSMTLDKLGFANVTLHSMKPQRERLSALSRFRSHIAKILIATDVASRGLDIPQVEYVINHSVPSDAKDYVHRVGRTARAGRKGTALTLITPHDVLLIQSIEEHIGSKLSEYKVNDKCISEIVVQVNVTRREQDIRLTEVDFDEKKRLNKRKKLIEQGIDPDEFERAMKKKRRKAFKEQRMERMKKKEDKSKSSEVTQS</sequence>
<organism evidence="7">
    <name type="scientific">Caligus clemensi</name>
    <name type="common">Sea louse</name>
    <dbReference type="NCBI Taxonomy" id="344056"/>
    <lineage>
        <taxon>Eukaryota</taxon>
        <taxon>Metazoa</taxon>
        <taxon>Ecdysozoa</taxon>
        <taxon>Arthropoda</taxon>
        <taxon>Crustacea</taxon>
        <taxon>Multicrustacea</taxon>
        <taxon>Hexanauplia</taxon>
        <taxon>Copepoda</taxon>
        <taxon>Siphonostomatoida</taxon>
        <taxon>Caligidae</taxon>
        <taxon>Caligus</taxon>
    </lineage>
</organism>
<evidence type="ECO:0000256" key="5">
    <source>
        <dbReference type="SAM" id="MobiDB-lite"/>
    </source>
</evidence>
<dbReference type="InterPro" id="IPR027417">
    <property type="entry name" value="P-loop_NTPase"/>
</dbReference>
<evidence type="ECO:0000313" key="7">
    <source>
        <dbReference type="EMBL" id="ACO15490.1"/>
    </source>
</evidence>
<reference evidence="7" key="1">
    <citation type="submission" date="2009-03" db="EMBL/GenBank/DDBJ databases">
        <title>Caligus clemensi ESTs and full-length cDNAs.</title>
        <authorList>
            <person name="Yasuike M."/>
            <person name="von Schalburg K."/>
            <person name="Cooper G."/>
            <person name="Leong J."/>
            <person name="Jones S.R.M."/>
            <person name="Koop B.F."/>
        </authorList>
    </citation>
    <scope>NUCLEOTIDE SEQUENCE</scope>
    <source>
        <tissue evidence="7">Whole</tissue>
    </source>
</reference>
<dbReference type="GO" id="GO:0005829">
    <property type="term" value="C:cytosol"/>
    <property type="evidence" value="ECO:0007669"/>
    <property type="project" value="TreeGrafter"/>
</dbReference>
<dbReference type="PROSITE" id="PS51194">
    <property type="entry name" value="HELICASE_CTER"/>
    <property type="match status" value="1"/>
</dbReference>
<accession>C1C2I7</accession>
<dbReference type="EMBL" id="BT081066">
    <property type="protein sequence ID" value="ACO15490.1"/>
    <property type="molecule type" value="mRNA"/>
</dbReference>
<proteinExistence type="evidence at transcript level"/>
<dbReference type="GO" id="GO:0005524">
    <property type="term" value="F:ATP binding"/>
    <property type="evidence" value="ECO:0007669"/>
    <property type="project" value="UniProtKB-KW"/>
</dbReference>
<evidence type="ECO:0000256" key="1">
    <source>
        <dbReference type="ARBA" id="ARBA00022741"/>
    </source>
</evidence>
<evidence type="ECO:0000256" key="4">
    <source>
        <dbReference type="ARBA" id="ARBA00022840"/>
    </source>
</evidence>
<evidence type="ECO:0000259" key="6">
    <source>
        <dbReference type="PROSITE" id="PS51194"/>
    </source>
</evidence>
<evidence type="ECO:0000256" key="2">
    <source>
        <dbReference type="ARBA" id="ARBA00022801"/>
    </source>
</evidence>
<feature type="compositionally biased region" description="Basic and acidic residues" evidence="5">
    <location>
        <begin position="288"/>
        <end position="305"/>
    </location>
</feature>
<dbReference type="GO" id="GO:0016787">
    <property type="term" value="F:hydrolase activity"/>
    <property type="evidence" value="ECO:0007669"/>
    <property type="project" value="UniProtKB-KW"/>
</dbReference>
<keyword evidence="1" id="KW-0547">Nucleotide-binding</keyword>
<dbReference type="AlphaFoldDB" id="C1C2I7"/>
<keyword evidence="3 7" id="KW-0347">Helicase</keyword>
<dbReference type="InterPro" id="IPR050079">
    <property type="entry name" value="DEAD_box_RNA_helicase"/>
</dbReference>
<dbReference type="SUPFAM" id="SSF52540">
    <property type="entry name" value="P-loop containing nucleoside triphosphate hydrolases"/>
    <property type="match status" value="1"/>
</dbReference>
<keyword evidence="4" id="KW-0067">ATP-binding</keyword>
<dbReference type="PANTHER" id="PTHR47959:SF24">
    <property type="entry name" value="ATP-DEPENDENT RNA HELICASE"/>
    <property type="match status" value="1"/>
</dbReference>
<dbReference type="GO" id="GO:0003724">
    <property type="term" value="F:RNA helicase activity"/>
    <property type="evidence" value="ECO:0007669"/>
    <property type="project" value="TreeGrafter"/>
</dbReference>